<dbReference type="GO" id="GO:0010181">
    <property type="term" value="F:FMN binding"/>
    <property type="evidence" value="ECO:0007669"/>
    <property type="project" value="InterPro"/>
</dbReference>
<evidence type="ECO:0000313" key="7">
    <source>
        <dbReference type="Proteomes" id="UP000286976"/>
    </source>
</evidence>
<sequence>MSKPIEILVGTTAGNTEFLASELELYLQGQGLKTEFHDYPKWDDLNLKASFLFCIATHGAGEYAESIAELMEHIEQLQPDLTHMHYALVAIGDSSYDTYCSAGIAANKLLQSLGAVSLSPMLKIDMMTALEPEAIALEWLKHIRWP</sequence>
<dbReference type="GO" id="GO:0050660">
    <property type="term" value="F:flavin adenine dinucleotide binding"/>
    <property type="evidence" value="ECO:0007669"/>
    <property type="project" value="TreeGrafter"/>
</dbReference>
<evidence type="ECO:0000256" key="1">
    <source>
        <dbReference type="ARBA" id="ARBA00001917"/>
    </source>
</evidence>
<dbReference type="RefSeq" id="WP_126756110.1">
    <property type="nucleotide sequence ID" value="NZ_PIPQ01000001.1"/>
</dbReference>
<dbReference type="GO" id="GO:0005829">
    <property type="term" value="C:cytosol"/>
    <property type="evidence" value="ECO:0007669"/>
    <property type="project" value="TreeGrafter"/>
</dbReference>
<dbReference type="Proteomes" id="UP000286976">
    <property type="component" value="Unassembled WGS sequence"/>
</dbReference>
<dbReference type="PRINTS" id="PR00369">
    <property type="entry name" value="FLAVODOXIN"/>
</dbReference>
<keyword evidence="4" id="KW-0249">Electron transport</keyword>
<evidence type="ECO:0000256" key="3">
    <source>
        <dbReference type="ARBA" id="ARBA00022643"/>
    </source>
</evidence>
<evidence type="ECO:0000256" key="4">
    <source>
        <dbReference type="ARBA" id="ARBA00022982"/>
    </source>
</evidence>
<dbReference type="OrthoDB" id="359268at2"/>
<dbReference type="InterPro" id="IPR001094">
    <property type="entry name" value="Flavdoxin-like"/>
</dbReference>
<keyword evidence="2" id="KW-0285">Flavoprotein</keyword>
<dbReference type="InterPro" id="IPR008254">
    <property type="entry name" value="Flavodoxin/NO_synth"/>
</dbReference>
<comment type="cofactor">
    <cofactor evidence="1">
        <name>FMN</name>
        <dbReference type="ChEBI" id="CHEBI:58210"/>
    </cofactor>
</comment>
<dbReference type="EMBL" id="PIPQ01000001">
    <property type="protein sequence ID" value="RUO43717.1"/>
    <property type="molecule type" value="Genomic_DNA"/>
</dbReference>
<dbReference type="Pfam" id="PF00258">
    <property type="entry name" value="Flavodoxin_1"/>
    <property type="match status" value="1"/>
</dbReference>
<comment type="caution">
    <text evidence="6">The sequence shown here is derived from an EMBL/GenBank/DDBJ whole genome shotgun (WGS) entry which is preliminary data.</text>
</comment>
<dbReference type="GO" id="GO:0016491">
    <property type="term" value="F:oxidoreductase activity"/>
    <property type="evidence" value="ECO:0007669"/>
    <property type="project" value="TreeGrafter"/>
</dbReference>
<dbReference type="AlphaFoldDB" id="A0A432X8K5"/>
<dbReference type="SUPFAM" id="SSF52218">
    <property type="entry name" value="Flavoproteins"/>
    <property type="match status" value="1"/>
</dbReference>
<keyword evidence="3" id="KW-0288">FMN</keyword>
<dbReference type="InterPro" id="IPR029039">
    <property type="entry name" value="Flavoprotein-like_sf"/>
</dbReference>
<dbReference type="PROSITE" id="PS50902">
    <property type="entry name" value="FLAVODOXIN_LIKE"/>
    <property type="match status" value="1"/>
</dbReference>
<name>A0A432X8K5_9GAMM</name>
<accession>A0A432X8K5</accession>
<gene>
    <name evidence="6" type="ORF">CWE15_00500</name>
</gene>
<keyword evidence="7" id="KW-1185">Reference proteome</keyword>
<evidence type="ECO:0000256" key="2">
    <source>
        <dbReference type="ARBA" id="ARBA00022630"/>
    </source>
</evidence>
<proteinExistence type="predicted"/>
<protein>
    <recommendedName>
        <fullName evidence="5">Flavodoxin-like domain-containing protein</fullName>
    </recommendedName>
</protein>
<keyword evidence="4" id="KW-0813">Transport</keyword>
<evidence type="ECO:0000313" key="6">
    <source>
        <dbReference type="EMBL" id="RUO43717.1"/>
    </source>
</evidence>
<evidence type="ECO:0000259" key="5">
    <source>
        <dbReference type="PROSITE" id="PS50902"/>
    </source>
</evidence>
<organism evidence="6 7">
    <name type="scientific">Aliidiomarina taiwanensis</name>
    <dbReference type="NCBI Taxonomy" id="946228"/>
    <lineage>
        <taxon>Bacteria</taxon>
        <taxon>Pseudomonadati</taxon>
        <taxon>Pseudomonadota</taxon>
        <taxon>Gammaproteobacteria</taxon>
        <taxon>Alteromonadales</taxon>
        <taxon>Idiomarinaceae</taxon>
        <taxon>Aliidiomarina</taxon>
    </lineage>
</organism>
<dbReference type="PANTHER" id="PTHR19384">
    <property type="entry name" value="NITRIC OXIDE SYNTHASE-RELATED"/>
    <property type="match status" value="1"/>
</dbReference>
<feature type="domain" description="Flavodoxin-like" evidence="5">
    <location>
        <begin position="5"/>
        <end position="144"/>
    </location>
</feature>
<dbReference type="PANTHER" id="PTHR19384:SF128">
    <property type="entry name" value="NADPH OXIDOREDUCTASE A"/>
    <property type="match status" value="1"/>
</dbReference>
<dbReference type="Gene3D" id="3.40.50.360">
    <property type="match status" value="1"/>
</dbReference>
<reference evidence="6 7" key="1">
    <citation type="journal article" date="2011" name="Front. Microbiol.">
        <title>Genomic signatures of strain selection and enhancement in Bacillus atrophaeus var. globigii, a historical biowarfare simulant.</title>
        <authorList>
            <person name="Gibbons H.S."/>
            <person name="Broomall S.M."/>
            <person name="McNew L.A."/>
            <person name="Daligault H."/>
            <person name="Chapman C."/>
            <person name="Bruce D."/>
            <person name="Karavis M."/>
            <person name="Krepps M."/>
            <person name="McGregor P.A."/>
            <person name="Hong C."/>
            <person name="Park K.H."/>
            <person name="Akmal A."/>
            <person name="Feldman A."/>
            <person name="Lin J.S."/>
            <person name="Chang W.E."/>
            <person name="Higgs B.W."/>
            <person name="Demirev P."/>
            <person name="Lindquist J."/>
            <person name="Liem A."/>
            <person name="Fochler E."/>
            <person name="Read T.D."/>
            <person name="Tapia R."/>
            <person name="Johnson S."/>
            <person name="Bishop-Lilly K.A."/>
            <person name="Detter C."/>
            <person name="Han C."/>
            <person name="Sozhamannan S."/>
            <person name="Rosenzweig C.N."/>
            <person name="Skowronski E.W."/>
        </authorList>
    </citation>
    <scope>NUCLEOTIDE SEQUENCE [LARGE SCALE GENOMIC DNA]</scope>
    <source>
        <strain evidence="6 7">AIT1</strain>
    </source>
</reference>